<dbReference type="EC" id="3.1.1.29" evidence="1"/>
<dbReference type="PANTHER" id="PTHR46194:SF1">
    <property type="entry name" value="PEPTIDYL-TRNA HYDROLASE PTRHD1-RELATED"/>
    <property type="match status" value="1"/>
</dbReference>
<name>A0A023GEM7_AMBTT</name>
<protein>
    <recommendedName>
        <fullName evidence="1">peptidyl-tRNA hydrolase</fullName>
        <ecNumber evidence="1">3.1.1.29</ecNumber>
    </recommendedName>
</protein>
<sequence>MAATTANAGKTIVQYVVVRSDLLTELNWPVGAVIAQACHACTAALKLFGDDVNTIAYTENLDSMHKVVLAAPTETKLLALCEALRDANIDYKLWIEQPENIPTCVATKPYPKADVQTFFKGFKLFK</sequence>
<evidence type="ECO:0000256" key="2">
    <source>
        <dbReference type="ARBA" id="ARBA00022801"/>
    </source>
</evidence>
<proteinExistence type="evidence at transcript level"/>
<dbReference type="AlphaFoldDB" id="A0A023GEM7"/>
<evidence type="ECO:0000256" key="1">
    <source>
        <dbReference type="ARBA" id="ARBA00013260"/>
    </source>
</evidence>
<dbReference type="InterPro" id="IPR042237">
    <property type="entry name" value="PTRHD1"/>
</dbReference>
<dbReference type="Gene3D" id="3.40.1490.10">
    <property type="entry name" value="Bit1"/>
    <property type="match status" value="1"/>
</dbReference>
<organism evidence="4">
    <name type="scientific">Amblyomma triste</name>
    <name type="common">Neotropical tick</name>
    <dbReference type="NCBI Taxonomy" id="251400"/>
    <lineage>
        <taxon>Eukaryota</taxon>
        <taxon>Metazoa</taxon>
        <taxon>Ecdysozoa</taxon>
        <taxon>Arthropoda</taxon>
        <taxon>Chelicerata</taxon>
        <taxon>Arachnida</taxon>
        <taxon>Acari</taxon>
        <taxon>Parasitiformes</taxon>
        <taxon>Ixodida</taxon>
        <taxon>Ixodoidea</taxon>
        <taxon>Ixodidae</taxon>
        <taxon>Amblyomminae</taxon>
        <taxon>Amblyomma</taxon>
    </lineage>
</organism>
<dbReference type="SUPFAM" id="SSF102462">
    <property type="entry name" value="Peptidyl-tRNA hydrolase II"/>
    <property type="match status" value="1"/>
</dbReference>
<accession>A0A023GEM7</accession>
<dbReference type="InterPro" id="IPR002833">
    <property type="entry name" value="PTH2"/>
</dbReference>
<dbReference type="InterPro" id="IPR023476">
    <property type="entry name" value="Pep_tRNA_hydro_II_dom_sf"/>
</dbReference>
<comment type="catalytic activity">
    <reaction evidence="3">
        <text>an N-acyl-L-alpha-aminoacyl-tRNA + H2O = an N-acyl-L-amino acid + a tRNA + H(+)</text>
        <dbReference type="Rhea" id="RHEA:54448"/>
        <dbReference type="Rhea" id="RHEA-COMP:10123"/>
        <dbReference type="Rhea" id="RHEA-COMP:13883"/>
        <dbReference type="ChEBI" id="CHEBI:15377"/>
        <dbReference type="ChEBI" id="CHEBI:15378"/>
        <dbReference type="ChEBI" id="CHEBI:59874"/>
        <dbReference type="ChEBI" id="CHEBI:78442"/>
        <dbReference type="ChEBI" id="CHEBI:138191"/>
        <dbReference type="EC" id="3.1.1.29"/>
    </reaction>
</comment>
<evidence type="ECO:0000313" key="4">
    <source>
        <dbReference type="EMBL" id="JAC32347.1"/>
    </source>
</evidence>
<reference evidence="4" key="1">
    <citation type="submission" date="2014-03" db="EMBL/GenBank/DDBJ databases">
        <title>The sialotranscriptome of Amblyomma triste, Amblyomma parvum and Amblyomma cajennense ticks, uncovered by 454-based RNA-seq.</title>
        <authorList>
            <person name="Garcia G.R."/>
            <person name="Gardinassi L.G."/>
            <person name="Ribeiro J.M."/>
            <person name="Anatriello E."/>
            <person name="Ferreira B.R."/>
            <person name="Moreira H.N."/>
            <person name="Mafra C."/>
            <person name="Olegario M.M."/>
            <person name="Szabo P.J."/>
            <person name="Miranda-Santos I.K."/>
            <person name="Maruyama S.R."/>
        </authorList>
    </citation>
    <scope>NUCLEOTIDE SEQUENCE</scope>
    <source>
        <strain evidence="4">Mato Grasso do Sul</strain>
        <tissue evidence="4">Salivary glands</tissue>
    </source>
</reference>
<dbReference type="EMBL" id="GBBM01003071">
    <property type="protein sequence ID" value="JAC32347.1"/>
    <property type="molecule type" value="mRNA"/>
</dbReference>
<keyword evidence="2" id="KW-0378">Hydrolase</keyword>
<dbReference type="CDD" id="cd02429">
    <property type="entry name" value="PTH2_like"/>
    <property type="match status" value="1"/>
</dbReference>
<evidence type="ECO:0000256" key="3">
    <source>
        <dbReference type="ARBA" id="ARBA00048707"/>
    </source>
</evidence>
<dbReference type="Pfam" id="PF01981">
    <property type="entry name" value="PTH2"/>
    <property type="match status" value="1"/>
</dbReference>
<dbReference type="GO" id="GO:0004045">
    <property type="term" value="F:peptidyl-tRNA hydrolase activity"/>
    <property type="evidence" value="ECO:0007669"/>
    <property type="project" value="UniProtKB-EC"/>
</dbReference>
<dbReference type="PANTHER" id="PTHR46194">
    <property type="entry name" value="PEPTIDYL-TRNA HYDROLASE PTRHD1-RELATED"/>
    <property type="match status" value="1"/>
</dbReference>